<dbReference type="OrthoDB" id="205166at2759"/>
<name>A0A0N4VLX4_ENTVE</name>
<dbReference type="WBParaSite" id="EVEC_0001191001-mRNA-1">
    <property type="protein sequence ID" value="EVEC_0001191001-mRNA-1"/>
    <property type="gene ID" value="EVEC_0001191001"/>
</dbReference>
<evidence type="ECO:0000313" key="5">
    <source>
        <dbReference type="Proteomes" id="UP000274131"/>
    </source>
</evidence>
<accession>A0A0N4VLX4</accession>
<evidence type="ECO:0000313" key="6">
    <source>
        <dbReference type="WBParaSite" id="EVEC_0001191001-mRNA-1"/>
    </source>
</evidence>
<dbReference type="InterPro" id="IPR008501">
    <property type="entry name" value="THOC7/Mft1"/>
</dbReference>
<protein>
    <submittedName>
        <fullName evidence="6">THO complex subunit 7 homolog</fullName>
    </submittedName>
</protein>
<reference evidence="6" key="1">
    <citation type="submission" date="2017-02" db="UniProtKB">
        <authorList>
            <consortium name="WormBaseParasite"/>
        </authorList>
    </citation>
    <scope>IDENTIFICATION</scope>
</reference>
<dbReference type="Proteomes" id="UP000274131">
    <property type="component" value="Unassembled WGS sequence"/>
</dbReference>
<keyword evidence="3" id="KW-0175">Coiled coil</keyword>
<evidence type="ECO:0000256" key="2">
    <source>
        <dbReference type="ARBA" id="ARBA00023242"/>
    </source>
</evidence>
<comment type="subcellular location">
    <subcellularLocation>
        <location evidence="1">Nucleus</location>
    </subcellularLocation>
</comment>
<dbReference type="AlphaFoldDB" id="A0A0N4VLX4"/>
<keyword evidence="2" id="KW-0539">Nucleus</keyword>
<evidence type="ECO:0000313" key="4">
    <source>
        <dbReference type="EMBL" id="VDD96419.1"/>
    </source>
</evidence>
<reference evidence="4 5" key="2">
    <citation type="submission" date="2018-10" db="EMBL/GenBank/DDBJ databases">
        <authorList>
            <consortium name="Pathogen Informatics"/>
        </authorList>
    </citation>
    <scope>NUCLEOTIDE SEQUENCE [LARGE SCALE GENOMIC DNA]</scope>
</reference>
<dbReference type="GO" id="GO:0000445">
    <property type="term" value="C:THO complex part of transcription export complex"/>
    <property type="evidence" value="ECO:0007669"/>
    <property type="project" value="InterPro"/>
</dbReference>
<keyword evidence="5" id="KW-1185">Reference proteome</keyword>
<evidence type="ECO:0000256" key="3">
    <source>
        <dbReference type="SAM" id="Coils"/>
    </source>
</evidence>
<proteinExistence type="predicted"/>
<dbReference type="EMBL" id="UXUI01011665">
    <property type="protein sequence ID" value="VDD96419.1"/>
    <property type="molecule type" value="Genomic_DNA"/>
</dbReference>
<dbReference type="Pfam" id="PF05615">
    <property type="entry name" value="THOC7"/>
    <property type="match status" value="1"/>
</dbReference>
<dbReference type="STRING" id="51028.A0A0N4VLX4"/>
<sequence>MNDDCVVRKLTADGDGAGDDKRFVTFISHLFKITRERDPAQIHNHVLWLKETLDAAEITMEKQVLLAAMNDKHIEEYRHLAEEIDKSVKESYERMREAKKDLLVAKGVRRNKEQYELLAGMIQQIPSREESTAKLIALKDELEELHERQRKLEYKVINQCY</sequence>
<organism evidence="6">
    <name type="scientific">Enterobius vermicularis</name>
    <name type="common">Human pinworm</name>
    <dbReference type="NCBI Taxonomy" id="51028"/>
    <lineage>
        <taxon>Eukaryota</taxon>
        <taxon>Metazoa</taxon>
        <taxon>Ecdysozoa</taxon>
        <taxon>Nematoda</taxon>
        <taxon>Chromadorea</taxon>
        <taxon>Rhabditida</taxon>
        <taxon>Spirurina</taxon>
        <taxon>Oxyuridomorpha</taxon>
        <taxon>Oxyuroidea</taxon>
        <taxon>Oxyuridae</taxon>
        <taxon>Enterobius</taxon>
    </lineage>
</organism>
<evidence type="ECO:0000256" key="1">
    <source>
        <dbReference type="ARBA" id="ARBA00004123"/>
    </source>
</evidence>
<feature type="coiled-coil region" evidence="3">
    <location>
        <begin position="128"/>
        <end position="155"/>
    </location>
</feature>
<dbReference type="GO" id="GO:0006397">
    <property type="term" value="P:mRNA processing"/>
    <property type="evidence" value="ECO:0007669"/>
    <property type="project" value="InterPro"/>
</dbReference>
<gene>
    <name evidence="4" type="ORF">EVEC_LOCUS11170</name>
</gene>